<dbReference type="Gene3D" id="1.25.40.20">
    <property type="entry name" value="Ankyrin repeat-containing domain"/>
    <property type="match status" value="2"/>
</dbReference>
<dbReference type="InterPro" id="IPR036770">
    <property type="entry name" value="Ankyrin_rpt-contain_sf"/>
</dbReference>
<protein>
    <recommendedName>
        <fullName evidence="7">Ankyrin repeat protein</fullName>
    </recommendedName>
</protein>
<dbReference type="AlphaFoldDB" id="A0A9W4W6V0"/>
<keyword evidence="6" id="KW-1185">Reference proteome</keyword>
<name>A0A9W4W6V0_9PEZI</name>
<dbReference type="SUPFAM" id="SSF48403">
    <property type="entry name" value="Ankyrin repeat"/>
    <property type="match status" value="2"/>
</dbReference>
<dbReference type="InterPro" id="IPR002110">
    <property type="entry name" value="Ankyrin_rpt"/>
</dbReference>
<sequence length="609" mass="66754">MKPISLDVAWHIFNHSEPYVQSRFTRCSRAWHSFFNPKLYRQDVRTGQYSAVFRTISNCTDTRVALATLRHACRAGADYNKPATMFVIEAQQPSPFLVTALYVAASKGYPDIVSFLLDHDADIDGVPDCWLRTPLFISLLSRDAETSMLLLRRGARLESPEFGINALHQAAAAGLTEVITYLIEEKGLAVERVDSNGDTPLIHSLLSPSPETVITHLARFNVDVNQPTTIDTWRMTALSMACEDGMFSAALALLQAGADATGESDGLVEGADPALLIFEQKPLELALLARAKQTDGRTAVVKQRLIDYLLKSGADPNATVCISARCNWTGPLLLKLIRMRRRWEAEMLLSSGVLDVDKRDSNGATSLSWTLSTCHGNPLMASILLRRGAKMDDAVLCSILSKLARLADARDDWIVISLLTREAKLLKIFHVVYSHCFWVASQRDDAAASRFLQDSPRLVVRLVTEMLKNGISLTKTGVLSMLRNKKEARPGPVIAAILPSLATPDDTSDDNCTAPNTPDIYRGQNDPLPKGDAEFSATDFSAAVSLAVATALMQDIARHNWPVTIHVEFDGSSGGDKLILKVLVLPQNRHVLNEIASTAEEHCQAIEGA</sequence>
<accession>A0A9W4W6V0</accession>
<evidence type="ECO:0000256" key="1">
    <source>
        <dbReference type="ARBA" id="ARBA00022737"/>
    </source>
</evidence>
<organism evidence="5 6">
    <name type="scientific">Colletotrichum noveboracense</name>
    <dbReference type="NCBI Taxonomy" id="2664923"/>
    <lineage>
        <taxon>Eukaryota</taxon>
        <taxon>Fungi</taxon>
        <taxon>Dikarya</taxon>
        <taxon>Ascomycota</taxon>
        <taxon>Pezizomycotina</taxon>
        <taxon>Sordariomycetes</taxon>
        <taxon>Hypocreomycetidae</taxon>
        <taxon>Glomerellales</taxon>
        <taxon>Glomerellaceae</taxon>
        <taxon>Colletotrichum</taxon>
        <taxon>Colletotrichum gloeosporioides species complex</taxon>
    </lineage>
</organism>
<dbReference type="EMBL" id="CAMGZC010000010">
    <property type="protein sequence ID" value="CAI0641324.1"/>
    <property type="molecule type" value="Genomic_DNA"/>
</dbReference>
<evidence type="ECO:0008006" key="7">
    <source>
        <dbReference type="Google" id="ProtNLM"/>
    </source>
</evidence>
<evidence type="ECO:0000313" key="6">
    <source>
        <dbReference type="Proteomes" id="UP001152533"/>
    </source>
</evidence>
<dbReference type="Proteomes" id="UP001152533">
    <property type="component" value="Unassembled WGS sequence"/>
</dbReference>
<comment type="caution">
    <text evidence="5">The sequence shown here is derived from an EMBL/GenBank/DDBJ whole genome shotgun (WGS) entry which is preliminary data.</text>
</comment>
<evidence type="ECO:0000256" key="2">
    <source>
        <dbReference type="ARBA" id="ARBA00023043"/>
    </source>
</evidence>
<keyword evidence="1" id="KW-0677">Repeat</keyword>
<evidence type="ECO:0000256" key="4">
    <source>
        <dbReference type="SAM" id="MobiDB-lite"/>
    </source>
</evidence>
<dbReference type="SMART" id="SM00248">
    <property type="entry name" value="ANK"/>
    <property type="match status" value="7"/>
</dbReference>
<dbReference type="PANTHER" id="PTHR24198">
    <property type="entry name" value="ANKYRIN REPEAT AND PROTEIN KINASE DOMAIN-CONTAINING PROTEIN"/>
    <property type="match status" value="1"/>
</dbReference>
<gene>
    <name evidence="5" type="ORF">CGXH109_LOCUS2990</name>
</gene>
<dbReference type="PANTHER" id="PTHR24198:SF165">
    <property type="entry name" value="ANKYRIN REPEAT-CONTAINING PROTEIN-RELATED"/>
    <property type="match status" value="1"/>
</dbReference>
<proteinExistence type="predicted"/>
<feature type="region of interest" description="Disordered" evidence="4">
    <location>
        <begin position="505"/>
        <end position="524"/>
    </location>
</feature>
<evidence type="ECO:0000256" key="3">
    <source>
        <dbReference type="PROSITE-ProRule" id="PRU00023"/>
    </source>
</evidence>
<dbReference type="Pfam" id="PF12796">
    <property type="entry name" value="Ank_2"/>
    <property type="match status" value="2"/>
</dbReference>
<evidence type="ECO:0000313" key="5">
    <source>
        <dbReference type="EMBL" id="CAI0641324.1"/>
    </source>
</evidence>
<feature type="repeat" description="ANK" evidence="3">
    <location>
        <begin position="99"/>
        <end position="128"/>
    </location>
</feature>
<dbReference type="PROSITE" id="PS50088">
    <property type="entry name" value="ANK_REPEAT"/>
    <property type="match status" value="1"/>
</dbReference>
<keyword evidence="2 3" id="KW-0040">ANK repeat</keyword>
<dbReference type="PROSITE" id="PS50297">
    <property type="entry name" value="ANK_REP_REGION"/>
    <property type="match status" value="1"/>
</dbReference>
<reference evidence="5" key="1">
    <citation type="submission" date="2022-08" db="EMBL/GenBank/DDBJ databases">
        <authorList>
            <person name="Giroux E."/>
            <person name="Giroux E."/>
        </authorList>
    </citation>
    <scope>NUCLEOTIDE SEQUENCE</scope>
    <source>
        <strain evidence="5">H1091258</strain>
    </source>
</reference>